<dbReference type="EMBL" id="PJQM01002901">
    <property type="protein sequence ID" value="RCH92055.1"/>
    <property type="molecule type" value="Genomic_DNA"/>
</dbReference>
<dbReference type="Proteomes" id="UP000253551">
    <property type="component" value="Unassembled WGS sequence"/>
</dbReference>
<name>A0A367JQ95_RHIST</name>
<accession>A0A367JQ95</accession>
<keyword evidence="2" id="KW-1185">Reference proteome</keyword>
<protein>
    <submittedName>
        <fullName evidence="1">Uncharacterized protein</fullName>
    </submittedName>
</protein>
<dbReference type="AlphaFoldDB" id="A0A367JQ95"/>
<sequence length="55" mass="6352">LINDDFELVGYAFKSPTGDVTDNNLRIDVKSSVFAFSEARFDAKQWNNIQLEKRQ</sequence>
<evidence type="ECO:0000313" key="2">
    <source>
        <dbReference type="Proteomes" id="UP000253551"/>
    </source>
</evidence>
<organism evidence="1 2">
    <name type="scientific">Rhizopus stolonifer</name>
    <name type="common">Rhizopus nigricans</name>
    <dbReference type="NCBI Taxonomy" id="4846"/>
    <lineage>
        <taxon>Eukaryota</taxon>
        <taxon>Fungi</taxon>
        <taxon>Fungi incertae sedis</taxon>
        <taxon>Mucoromycota</taxon>
        <taxon>Mucoromycotina</taxon>
        <taxon>Mucoromycetes</taxon>
        <taxon>Mucorales</taxon>
        <taxon>Mucorineae</taxon>
        <taxon>Rhizopodaceae</taxon>
        <taxon>Rhizopus</taxon>
    </lineage>
</organism>
<gene>
    <name evidence="1" type="ORF">CU098_005314</name>
</gene>
<reference evidence="1 2" key="1">
    <citation type="journal article" date="2018" name="G3 (Bethesda)">
        <title>Phylogenetic and Phylogenomic Definition of Rhizopus Species.</title>
        <authorList>
            <person name="Gryganskyi A.P."/>
            <person name="Golan J."/>
            <person name="Dolatabadi S."/>
            <person name="Mondo S."/>
            <person name="Robb S."/>
            <person name="Idnurm A."/>
            <person name="Muszewska A."/>
            <person name="Steczkiewicz K."/>
            <person name="Masonjones S."/>
            <person name="Liao H.L."/>
            <person name="Gajdeczka M.T."/>
            <person name="Anike F."/>
            <person name="Vuek A."/>
            <person name="Anishchenko I.M."/>
            <person name="Voigt K."/>
            <person name="de Hoog G.S."/>
            <person name="Smith M.E."/>
            <person name="Heitman J."/>
            <person name="Vilgalys R."/>
            <person name="Stajich J.E."/>
        </authorList>
    </citation>
    <scope>NUCLEOTIDE SEQUENCE [LARGE SCALE GENOMIC DNA]</scope>
    <source>
        <strain evidence="1 2">LSU 92-RS-03</strain>
    </source>
</reference>
<evidence type="ECO:0000313" key="1">
    <source>
        <dbReference type="EMBL" id="RCH92055.1"/>
    </source>
</evidence>
<comment type="caution">
    <text evidence="1">The sequence shown here is derived from an EMBL/GenBank/DDBJ whole genome shotgun (WGS) entry which is preliminary data.</text>
</comment>
<feature type="non-terminal residue" evidence="1">
    <location>
        <position position="1"/>
    </location>
</feature>
<proteinExistence type="predicted"/>